<dbReference type="PANTHER" id="PTHR11895:SF151">
    <property type="entry name" value="GLUTAMYL-TRNA(GLN) AMIDOTRANSFERASE SUBUNIT A"/>
    <property type="match status" value="1"/>
</dbReference>
<dbReference type="EMBL" id="CP002536">
    <property type="protein sequence ID" value="ADY26200.1"/>
    <property type="molecule type" value="Genomic_DNA"/>
</dbReference>
<dbReference type="GO" id="GO:0003824">
    <property type="term" value="F:catalytic activity"/>
    <property type="evidence" value="ECO:0007669"/>
    <property type="project" value="InterPro"/>
</dbReference>
<keyword evidence="3" id="KW-1185">Reference proteome</keyword>
<dbReference type="InterPro" id="IPR023631">
    <property type="entry name" value="Amidase_dom"/>
</dbReference>
<reference evidence="3" key="1">
    <citation type="submission" date="2011-02" db="EMBL/GenBank/DDBJ databases">
        <title>The complete sequence of chromosome of Deinococcus proteolyticus DSM 20540.</title>
        <authorList>
            <consortium name="US DOE Joint Genome Institute (JGI-PGF)"/>
            <person name="Lucas S."/>
            <person name="Copeland A."/>
            <person name="Lapidus A."/>
            <person name="Bruce D."/>
            <person name="Goodwin L."/>
            <person name="Pitluck S."/>
            <person name="Kyrpides N."/>
            <person name="Mavromatis K."/>
            <person name="Pagani I."/>
            <person name="Ivanova N."/>
            <person name="Ovchinnikova G."/>
            <person name="Zeytun A."/>
            <person name="Detter J.C."/>
            <person name="Han C."/>
            <person name="Land M."/>
            <person name="Hauser L."/>
            <person name="Markowitz V."/>
            <person name="Cheng J.-F."/>
            <person name="Hugenholtz P."/>
            <person name="Woyke T."/>
            <person name="Wu D."/>
            <person name="Pukall R."/>
            <person name="Steenblock K."/>
            <person name="Brambilla E."/>
            <person name="Klenk H.-P."/>
            <person name="Eisen J.A."/>
        </authorList>
    </citation>
    <scope>NUCLEOTIDE SEQUENCE [LARGE SCALE GENOMIC DNA]</scope>
    <source>
        <strain evidence="3">ATCC 35074 / DSM 20540 / JCM 6276 / NBRC 101906 / NCIMB 13154 / VKM Ac-1939 / CCM 2703 / MRP</strain>
    </source>
</reference>
<dbReference type="PANTHER" id="PTHR11895">
    <property type="entry name" value="TRANSAMIDASE"/>
    <property type="match status" value="1"/>
</dbReference>
<gene>
    <name evidence="2" type="ordered locus">Deipr_1048</name>
</gene>
<dbReference type="RefSeq" id="WP_013614809.1">
    <property type="nucleotide sequence ID" value="NC_015161.1"/>
</dbReference>
<organism evidence="2 3">
    <name type="scientific">Deinococcus proteolyticus (strain ATCC 35074 / DSM 20540 / JCM 6276 / NBRC 101906 / NCIMB 13154 / VKM Ac-1939 / CCM 2703 / MRP)</name>
    <dbReference type="NCBI Taxonomy" id="693977"/>
    <lineage>
        <taxon>Bacteria</taxon>
        <taxon>Thermotogati</taxon>
        <taxon>Deinococcota</taxon>
        <taxon>Deinococci</taxon>
        <taxon>Deinococcales</taxon>
        <taxon>Deinococcaceae</taxon>
        <taxon>Deinococcus</taxon>
    </lineage>
</organism>
<dbReference type="STRING" id="693977.Deipr_1048"/>
<evidence type="ECO:0000313" key="3">
    <source>
        <dbReference type="Proteomes" id="UP000007718"/>
    </source>
</evidence>
<dbReference type="InterPro" id="IPR000120">
    <property type="entry name" value="Amidase"/>
</dbReference>
<accession>F0RN58</accession>
<dbReference type="KEGG" id="dpt:Deipr_1048"/>
<evidence type="ECO:0000259" key="1">
    <source>
        <dbReference type="Pfam" id="PF01425"/>
    </source>
</evidence>
<dbReference type="InterPro" id="IPR036928">
    <property type="entry name" value="AS_sf"/>
</dbReference>
<dbReference type="HOGENOM" id="CLU_009600_0_3_0"/>
<protein>
    <submittedName>
        <fullName evidence="2">Amidase</fullName>
    </submittedName>
</protein>
<dbReference type="eggNOG" id="COG0154">
    <property type="taxonomic scope" value="Bacteria"/>
</dbReference>
<dbReference type="Proteomes" id="UP000007718">
    <property type="component" value="Chromosome"/>
</dbReference>
<name>F0RN58_DEIPM</name>
<feature type="domain" description="Amidase" evidence="1">
    <location>
        <begin position="23"/>
        <end position="380"/>
    </location>
</feature>
<evidence type="ECO:0000313" key="2">
    <source>
        <dbReference type="EMBL" id="ADY26200.1"/>
    </source>
</evidence>
<dbReference type="Pfam" id="PF01425">
    <property type="entry name" value="Amidase"/>
    <property type="match status" value="1"/>
</dbReference>
<dbReference type="AlphaFoldDB" id="F0RN58"/>
<dbReference type="Gene3D" id="3.90.1300.10">
    <property type="entry name" value="Amidase signature (AS) domain"/>
    <property type="match status" value="1"/>
</dbReference>
<dbReference type="OrthoDB" id="9811471at2"/>
<proteinExistence type="predicted"/>
<sequence>MPAPSFSDPRRAWAYRPADPLPGVPGGPLAGLTFSVKDLFGVAGWPLSASTRALLPEVAPSPLVTHLLQLGASAAGKTHLHEIAMGILGANAFGGTEHPFLPGHVTGGSSSGAAVTAALEQVDFALGTDTGGSIRIPAAWCGLYGYKPTKDHPAWPTAGVLPLSPTCDHAGPLAREFGTIMRVHEALSGETVPPQDWAGLRVGVWHPQGWLGADAQQALSGMAQRLEQLGAVLQPVTLPDMLDAYSPIVGHEAAQVHAAALAQADPGFSPEILEKLRAGQALGPAEMQAAYARREEYRTLLAGVFSSCDLLLAPAVPCCPPRIGVEEVALAGGPANIRPAVLRLTAPFSMLGSPAVAVPSAVDWLGVQLVAPWGEDARLLGLVRELAG</sequence>
<dbReference type="SUPFAM" id="SSF75304">
    <property type="entry name" value="Amidase signature (AS) enzymes"/>
    <property type="match status" value="1"/>
</dbReference>
<reference evidence="2 3" key="2">
    <citation type="journal article" date="2012" name="Stand. Genomic Sci.">
        <title>Complete genome sequence of the orange-red pigmented, radioresistant Deinococcus proteolyticus type strain (MRP(T)).</title>
        <authorList>
            <person name="Copeland A."/>
            <person name="Zeytun A."/>
            <person name="Yassawong M."/>
            <person name="Nolan M."/>
            <person name="Lucas S."/>
            <person name="Hammon N."/>
            <person name="Deshpande S."/>
            <person name="Cheng J.F."/>
            <person name="Han C."/>
            <person name="Tapia R."/>
            <person name="Goodwin L.A."/>
            <person name="Pitluck S."/>
            <person name="Mavromatis K."/>
            <person name="Liolios K."/>
            <person name="Pagani I."/>
            <person name="Ivanova N."/>
            <person name="Mikhailova N."/>
            <person name="Pati A."/>
            <person name="Chen A."/>
            <person name="Palaniappan K."/>
            <person name="Land M."/>
            <person name="Hauser L."/>
            <person name="Jeffries C.D."/>
            <person name="Brambilla E.M."/>
            <person name="Rohde M."/>
            <person name="Sikorski J."/>
            <person name="Pukall R."/>
            <person name="Goker M."/>
            <person name="Detter J.C."/>
            <person name="Woyke T."/>
            <person name="Bristow J."/>
            <person name="Eisen J.A."/>
            <person name="Markowitz V."/>
            <person name="Hugenholtz P."/>
            <person name="Kyrpides N.C."/>
            <person name="Klenk H.P."/>
            <person name="Lapidus A."/>
        </authorList>
    </citation>
    <scope>NUCLEOTIDE SEQUENCE [LARGE SCALE GENOMIC DNA]</scope>
    <source>
        <strain evidence="3">ATCC 35074 / DSM 20540 / JCM 6276 / NBRC 101906 / NCIMB 13154 / VKM Ac-1939 / CCM 2703 / MRP</strain>
    </source>
</reference>